<keyword evidence="2" id="KW-1185">Reference proteome</keyword>
<dbReference type="GO" id="GO:0005682">
    <property type="term" value="C:U5 snRNP"/>
    <property type="evidence" value="ECO:0007669"/>
    <property type="project" value="TreeGrafter"/>
</dbReference>
<dbReference type="AlphaFoldDB" id="A0A9P6SNC5"/>
<evidence type="ECO:0000313" key="2">
    <source>
        <dbReference type="Proteomes" id="UP000749646"/>
    </source>
</evidence>
<evidence type="ECO:0000313" key="1">
    <source>
        <dbReference type="EMBL" id="KAF9984535.1"/>
    </source>
</evidence>
<dbReference type="GO" id="GO:0017070">
    <property type="term" value="F:U6 snRNA binding"/>
    <property type="evidence" value="ECO:0007669"/>
    <property type="project" value="TreeGrafter"/>
</dbReference>
<sequence length="144" mass="16663">MTAVADKGTHIATRYGEKSKFRGNFEGCHSEDFAKTIIEQRLESHHDLELRASMLEANIPWEVPMMRVSFENTILRYIKNKADWRTLSCKHDANFLNLALQKLNGPCSVKGQLNQSQREELDLVGQTYDNLHKNLGRIKRLRVH</sequence>
<dbReference type="GO" id="GO:0097157">
    <property type="term" value="F:pre-mRNA intronic binding"/>
    <property type="evidence" value="ECO:0007669"/>
    <property type="project" value="TreeGrafter"/>
</dbReference>
<dbReference type="InterPro" id="IPR027652">
    <property type="entry name" value="PRP8"/>
</dbReference>
<organism evidence="1 2">
    <name type="scientific">Modicella reniformis</name>
    <dbReference type="NCBI Taxonomy" id="1440133"/>
    <lineage>
        <taxon>Eukaryota</taxon>
        <taxon>Fungi</taxon>
        <taxon>Fungi incertae sedis</taxon>
        <taxon>Mucoromycota</taxon>
        <taxon>Mortierellomycotina</taxon>
        <taxon>Mortierellomycetes</taxon>
        <taxon>Mortierellales</taxon>
        <taxon>Mortierellaceae</taxon>
        <taxon>Modicella</taxon>
    </lineage>
</organism>
<proteinExistence type="predicted"/>
<dbReference type="Proteomes" id="UP000749646">
    <property type="component" value="Unassembled WGS sequence"/>
</dbReference>
<reference evidence="1" key="1">
    <citation type="journal article" date="2020" name="Fungal Divers.">
        <title>Resolving the Mortierellaceae phylogeny through synthesis of multi-gene phylogenetics and phylogenomics.</title>
        <authorList>
            <person name="Vandepol N."/>
            <person name="Liber J."/>
            <person name="Desiro A."/>
            <person name="Na H."/>
            <person name="Kennedy M."/>
            <person name="Barry K."/>
            <person name="Grigoriev I.V."/>
            <person name="Miller A.N."/>
            <person name="O'Donnell K."/>
            <person name="Stajich J.E."/>
            <person name="Bonito G."/>
        </authorList>
    </citation>
    <scope>NUCLEOTIDE SEQUENCE</scope>
    <source>
        <strain evidence="1">MES-2147</strain>
    </source>
</reference>
<dbReference type="GO" id="GO:0030619">
    <property type="term" value="F:U1 snRNA binding"/>
    <property type="evidence" value="ECO:0007669"/>
    <property type="project" value="TreeGrafter"/>
</dbReference>
<gene>
    <name evidence="1" type="primary">PRP8_1</name>
    <name evidence="1" type="ORF">BGZ65_000189</name>
</gene>
<dbReference type="OrthoDB" id="3258820at2759"/>
<dbReference type="GO" id="GO:0030620">
    <property type="term" value="F:U2 snRNA binding"/>
    <property type="evidence" value="ECO:0007669"/>
    <property type="project" value="TreeGrafter"/>
</dbReference>
<name>A0A9P6SNC5_9FUNG</name>
<accession>A0A9P6SNC5</accession>
<dbReference type="GO" id="GO:0000244">
    <property type="term" value="P:spliceosomal tri-snRNP complex assembly"/>
    <property type="evidence" value="ECO:0007669"/>
    <property type="project" value="TreeGrafter"/>
</dbReference>
<dbReference type="GO" id="GO:0071013">
    <property type="term" value="C:catalytic step 2 spliceosome"/>
    <property type="evidence" value="ECO:0007669"/>
    <property type="project" value="TreeGrafter"/>
</dbReference>
<dbReference type="EMBL" id="JAAAHW010003377">
    <property type="protein sequence ID" value="KAF9984535.1"/>
    <property type="molecule type" value="Genomic_DNA"/>
</dbReference>
<comment type="caution">
    <text evidence="1">The sequence shown here is derived from an EMBL/GenBank/DDBJ whole genome shotgun (WGS) entry which is preliminary data.</text>
</comment>
<protein>
    <submittedName>
        <fullName evidence="1">Pre-mRNA-splicing factor 8</fullName>
    </submittedName>
</protein>
<dbReference type="PANTHER" id="PTHR11140">
    <property type="entry name" value="PRE-MRNA SPLICING FACTOR PRP8"/>
    <property type="match status" value="1"/>
</dbReference>
<dbReference type="PANTHER" id="PTHR11140:SF0">
    <property type="entry name" value="PRE-MRNA-PROCESSING-SPLICING FACTOR 8"/>
    <property type="match status" value="1"/>
</dbReference>
<dbReference type="GO" id="GO:0030623">
    <property type="term" value="F:U5 snRNA binding"/>
    <property type="evidence" value="ECO:0007669"/>
    <property type="project" value="TreeGrafter"/>
</dbReference>